<feature type="domain" description="Formylmethanofuran dehydrogenase subunit E" evidence="1">
    <location>
        <begin position="43"/>
        <end position="195"/>
    </location>
</feature>
<dbReference type="InterPro" id="IPR003814">
    <property type="entry name" value="FmdEsu_dom"/>
</dbReference>
<dbReference type="Gene3D" id="3.30.1330.130">
    <property type="match status" value="1"/>
</dbReference>
<dbReference type="Pfam" id="PF02663">
    <property type="entry name" value="FmdE"/>
    <property type="match status" value="1"/>
</dbReference>
<evidence type="ECO:0000313" key="2">
    <source>
        <dbReference type="EMBL" id="SFV61475.1"/>
    </source>
</evidence>
<protein>
    <recommendedName>
        <fullName evidence="1">Formylmethanofuran dehydrogenase subunit E domain-containing protein</fullName>
    </recommendedName>
</protein>
<gene>
    <name evidence="2" type="ORF">MNB_SV-9-1460</name>
</gene>
<dbReference type="EMBL" id="FPHG01000048">
    <property type="protein sequence ID" value="SFV61475.1"/>
    <property type="molecule type" value="Genomic_DNA"/>
</dbReference>
<organism evidence="2">
    <name type="scientific">hydrothermal vent metagenome</name>
    <dbReference type="NCBI Taxonomy" id="652676"/>
    <lineage>
        <taxon>unclassified sequences</taxon>
        <taxon>metagenomes</taxon>
        <taxon>ecological metagenomes</taxon>
    </lineage>
</organism>
<sequence length="202" mass="22163">MKYPSFFDEIESIEVQDKLSGFLGAFENGIYNISYLDCVKLAGHSCPTVAGAYLMVRESLKELYPNGEIAQRGGIKVEMRDNKADGVTGVIATTVSFVTGASDDAGFKGIGGNMSRNNLLSYGASISKEIKITRLDNNQSVEVDYNPSSIMPSPNMQPLMGKIMKNMASEDEKKEFAKLWQERVEKILLADASTLINISKKD</sequence>
<evidence type="ECO:0000259" key="1">
    <source>
        <dbReference type="Pfam" id="PF02663"/>
    </source>
</evidence>
<dbReference type="AlphaFoldDB" id="A0A1W1C6U7"/>
<reference evidence="2" key="1">
    <citation type="submission" date="2016-10" db="EMBL/GenBank/DDBJ databases">
        <authorList>
            <person name="de Groot N.N."/>
        </authorList>
    </citation>
    <scope>NUCLEOTIDE SEQUENCE</scope>
</reference>
<accession>A0A1W1C6U7</accession>
<name>A0A1W1C6U7_9ZZZZ</name>
<proteinExistence type="predicted"/>